<accession>A0ABD6BQ61</accession>
<keyword evidence="1" id="KW-0472">Membrane</keyword>
<evidence type="ECO:0000313" key="4">
    <source>
        <dbReference type="Proteomes" id="UP001597139"/>
    </source>
</evidence>
<organism evidence="3 4">
    <name type="scientific">Halolamina litorea</name>
    <dbReference type="NCBI Taxonomy" id="1515593"/>
    <lineage>
        <taxon>Archaea</taxon>
        <taxon>Methanobacteriati</taxon>
        <taxon>Methanobacteriota</taxon>
        <taxon>Stenosarchaea group</taxon>
        <taxon>Halobacteria</taxon>
        <taxon>Halobacteriales</taxon>
        <taxon>Haloferacaceae</taxon>
    </lineage>
</organism>
<dbReference type="RefSeq" id="WP_267646250.1">
    <property type="nucleotide sequence ID" value="NZ_JANHGR010000001.1"/>
</dbReference>
<comment type="caution">
    <text evidence="3">The sequence shown here is derived from an EMBL/GenBank/DDBJ whole genome shotgun (WGS) entry which is preliminary data.</text>
</comment>
<name>A0ABD6BQ61_9EURY</name>
<keyword evidence="1" id="KW-1133">Transmembrane helix</keyword>
<reference evidence="3 4" key="1">
    <citation type="journal article" date="2019" name="Int. J. Syst. Evol. Microbiol.">
        <title>The Global Catalogue of Microorganisms (GCM) 10K type strain sequencing project: providing services to taxonomists for standard genome sequencing and annotation.</title>
        <authorList>
            <consortium name="The Broad Institute Genomics Platform"/>
            <consortium name="The Broad Institute Genome Sequencing Center for Infectious Disease"/>
            <person name="Wu L."/>
            <person name="Ma J."/>
        </authorList>
    </citation>
    <scope>NUCLEOTIDE SEQUENCE [LARGE SCALE GENOMIC DNA]</scope>
    <source>
        <strain evidence="3 4">CGMCC 1.12859</strain>
    </source>
</reference>
<protein>
    <submittedName>
        <fullName evidence="3">DUF3592 domain-containing protein</fullName>
    </submittedName>
</protein>
<sequence>MSDDGFTVRIGGREVDPVRGGALLLVVGLAVGGFGAYDYQQQQAALDDSVAVNATVQEAGVESVGGASSSGVDYRPTATFTYRYGGENYTSHSVFASASTPNYDTRSAAEAVLADYEDGKAATAYVDPDSPSDAFLVRQPADSPMTAGFIGAVVALLGLGSLLTGYRR</sequence>
<feature type="transmembrane region" description="Helical" evidence="1">
    <location>
        <begin position="20"/>
        <end position="37"/>
    </location>
</feature>
<keyword evidence="1" id="KW-0812">Transmembrane</keyword>
<gene>
    <name evidence="3" type="ORF">ACFSAU_07190</name>
</gene>
<evidence type="ECO:0000313" key="3">
    <source>
        <dbReference type="EMBL" id="MFD1567273.1"/>
    </source>
</evidence>
<evidence type="ECO:0000256" key="1">
    <source>
        <dbReference type="SAM" id="Phobius"/>
    </source>
</evidence>
<feature type="transmembrane region" description="Helical" evidence="1">
    <location>
        <begin position="145"/>
        <end position="166"/>
    </location>
</feature>
<dbReference type="InterPro" id="IPR021994">
    <property type="entry name" value="DUF3592"/>
</dbReference>
<dbReference type="Proteomes" id="UP001597139">
    <property type="component" value="Unassembled WGS sequence"/>
</dbReference>
<proteinExistence type="predicted"/>
<keyword evidence="4" id="KW-1185">Reference proteome</keyword>
<dbReference type="AlphaFoldDB" id="A0ABD6BQ61"/>
<dbReference type="Pfam" id="PF12158">
    <property type="entry name" value="DUF3592"/>
    <property type="match status" value="1"/>
</dbReference>
<dbReference type="EMBL" id="JBHUCZ010000003">
    <property type="protein sequence ID" value="MFD1567273.1"/>
    <property type="molecule type" value="Genomic_DNA"/>
</dbReference>
<feature type="domain" description="DUF3592" evidence="2">
    <location>
        <begin position="53"/>
        <end position="139"/>
    </location>
</feature>
<evidence type="ECO:0000259" key="2">
    <source>
        <dbReference type="Pfam" id="PF12158"/>
    </source>
</evidence>